<keyword evidence="2" id="KW-1185">Reference proteome</keyword>
<evidence type="ECO:0000313" key="1">
    <source>
        <dbReference type="EMBL" id="RMC12408.1"/>
    </source>
</evidence>
<name>A0A3M0KGN8_HIRRU</name>
<dbReference type="AlphaFoldDB" id="A0A3M0KGN8"/>
<gene>
    <name evidence="1" type="ORF">DUI87_09923</name>
</gene>
<reference evidence="1 2" key="1">
    <citation type="submission" date="2018-07" db="EMBL/GenBank/DDBJ databases">
        <title>A high quality draft genome assembly of the barn swallow (H. rustica rustica).</title>
        <authorList>
            <person name="Formenti G."/>
            <person name="Chiara M."/>
            <person name="Poveda L."/>
            <person name="Francoijs K.-J."/>
            <person name="Bonisoli-Alquati A."/>
            <person name="Canova L."/>
            <person name="Gianfranceschi L."/>
            <person name="Horner D.S."/>
            <person name="Saino N."/>
        </authorList>
    </citation>
    <scope>NUCLEOTIDE SEQUENCE [LARGE SCALE GENOMIC DNA]</scope>
    <source>
        <strain evidence="1">Chelidonia</strain>
        <tissue evidence="1">Blood</tissue>
    </source>
</reference>
<proteinExistence type="predicted"/>
<comment type="caution">
    <text evidence="1">The sequence shown here is derived from an EMBL/GenBank/DDBJ whole genome shotgun (WGS) entry which is preliminary data.</text>
</comment>
<evidence type="ECO:0000313" key="2">
    <source>
        <dbReference type="Proteomes" id="UP000269221"/>
    </source>
</evidence>
<dbReference type="EMBL" id="QRBI01000106">
    <property type="protein sequence ID" value="RMC12408.1"/>
    <property type="molecule type" value="Genomic_DNA"/>
</dbReference>
<accession>A0A3M0KGN8</accession>
<protein>
    <submittedName>
        <fullName evidence="1">Uncharacterized protein</fullName>
    </submittedName>
</protein>
<organism evidence="1 2">
    <name type="scientific">Hirundo rustica rustica</name>
    <dbReference type="NCBI Taxonomy" id="333673"/>
    <lineage>
        <taxon>Eukaryota</taxon>
        <taxon>Metazoa</taxon>
        <taxon>Chordata</taxon>
        <taxon>Craniata</taxon>
        <taxon>Vertebrata</taxon>
        <taxon>Euteleostomi</taxon>
        <taxon>Archelosauria</taxon>
        <taxon>Archosauria</taxon>
        <taxon>Dinosauria</taxon>
        <taxon>Saurischia</taxon>
        <taxon>Theropoda</taxon>
        <taxon>Coelurosauria</taxon>
        <taxon>Aves</taxon>
        <taxon>Neognathae</taxon>
        <taxon>Neoaves</taxon>
        <taxon>Telluraves</taxon>
        <taxon>Australaves</taxon>
        <taxon>Passeriformes</taxon>
        <taxon>Sylvioidea</taxon>
        <taxon>Hirundinidae</taxon>
        <taxon>Hirundo</taxon>
    </lineage>
</organism>
<dbReference type="Proteomes" id="UP000269221">
    <property type="component" value="Unassembled WGS sequence"/>
</dbReference>
<sequence>MVFERVAAKGVNSSSQFDAVLRLTYSLEFYVHVVNEDVEETLAEDGALQNPSSDWTLADVTSLLGLFCA</sequence>